<accession>A0A1K1R2X8</accession>
<evidence type="ECO:0000313" key="1">
    <source>
        <dbReference type="EMBL" id="SFW66480.1"/>
    </source>
</evidence>
<organism evidence="1 2">
    <name type="scientific">Chitinophaga sancti</name>
    <dbReference type="NCBI Taxonomy" id="1004"/>
    <lineage>
        <taxon>Bacteria</taxon>
        <taxon>Pseudomonadati</taxon>
        <taxon>Bacteroidota</taxon>
        <taxon>Chitinophagia</taxon>
        <taxon>Chitinophagales</taxon>
        <taxon>Chitinophagaceae</taxon>
        <taxon>Chitinophaga</taxon>
    </lineage>
</organism>
<name>A0A1K1R2X8_9BACT</name>
<protein>
    <recommendedName>
        <fullName evidence="3">Outer membrane protein beta-barrel domain-containing protein</fullName>
    </recommendedName>
</protein>
<sequence length="234" mass="25955">MGIFGPVLPGYLYMKRLLLLVALGIFTLQTAVAQQFRFGIGGGTMNQDTRKDPIFMLAVSPGVYFPVSKRTSFSLEMPLKMGYGKGNITSFPADYKQFTNEADGFAFNIPLMLNFNFGAGAVRGKKDTIGAARWSTVAREEGFGFFLGLGVASYNTIQKNTYTTFLSPDVETGYRMTNVTDIFYNQSTGVMLNAGVRFGVGAHKRRNLELRFIYMKGMTSEKPEVRGVTFAYVF</sequence>
<evidence type="ECO:0008006" key="3">
    <source>
        <dbReference type="Google" id="ProtNLM"/>
    </source>
</evidence>
<proteinExistence type="predicted"/>
<reference evidence="1 2" key="1">
    <citation type="submission" date="2016-11" db="EMBL/GenBank/DDBJ databases">
        <authorList>
            <person name="Jaros S."/>
            <person name="Januszkiewicz K."/>
            <person name="Wedrychowicz H."/>
        </authorList>
    </citation>
    <scope>NUCLEOTIDE SEQUENCE [LARGE SCALE GENOMIC DNA]</scope>
    <source>
        <strain evidence="1 2">DSM 784</strain>
    </source>
</reference>
<dbReference type="EMBL" id="FPIZ01000010">
    <property type="protein sequence ID" value="SFW66480.1"/>
    <property type="molecule type" value="Genomic_DNA"/>
</dbReference>
<dbReference type="Proteomes" id="UP000183788">
    <property type="component" value="Unassembled WGS sequence"/>
</dbReference>
<gene>
    <name evidence="1" type="ORF">SAMN05661012_03324</name>
</gene>
<dbReference type="AlphaFoldDB" id="A0A1K1R2X8"/>
<evidence type="ECO:0000313" key="2">
    <source>
        <dbReference type="Proteomes" id="UP000183788"/>
    </source>
</evidence>
<dbReference type="STRING" id="1004.SAMN05661012_03324"/>